<dbReference type="Gene3D" id="3.40.33.10">
    <property type="entry name" value="CAP"/>
    <property type="match status" value="1"/>
</dbReference>
<evidence type="ECO:0000313" key="2">
    <source>
        <dbReference type="EMBL" id="KIH67871.1"/>
    </source>
</evidence>
<protein>
    <recommendedName>
        <fullName evidence="1">SCP domain-containing protein</fullName>
    </recommendedName>
</protein>
<evidence type="ECO:0000313" key="3">
    <source>
        <dbReference type="Proteomes" id="UP000054047"/>
    </source>
</evidence>
<evidence type="ECO:0000259" key="1">
    <source>
        <dbReference type="SMART" id="SM00198"/>
    </source>
</evidence>
<dbReference type="OrthoDB" id="5807453at2759"/>
<accession>A0A0C2HEB6</accession>
<dbReference type="CDD" id="cd05380">
    <property type="entry name" value="CAP_euk"/>
    <property type="match status" value="1"/>
</dbReference>
<dbReference type="AlphaFoldDB" id="A0A0C2HEB6"/>
<proteinExistence type="predicted"/>
<dbReference type="EMBL" id="KN726540">
    <property type="protein sequence ID" value="KIH67871.1"/>
    <property type="molecule type" value="Genomic_DNA"/>
</dbReference>
<reference evidence="2 3" key="1">
    <citation type="submission" date="2013-12" db="EMBL/GenBank/DDBJ databases">
        <title>Draft genome of the parsitic nematode Ancylostoma duodenale.</title>
        <authorList>
            <person name="Mitreva M."/>
        </authorList>
    </citation>
    <scope>NUCLEOTIDE SEQUENCE [LARGE SCALE GENOMIC DNA]</scope>
    <source>
        <strain evidence="2 3">Zhejiang</strain>
    </source>
</reference>
<name>A0A0C2HEB6_9BILA</name>
<dbReference type="SUPFAM" id="SSF55797">
    <property type="entry name" value="PR-1-like"/>
    <property type="match status" value="1"/>
</dbReference>
<dbReference type="InterPro" id="IPR035940">
    <property type="entry name" value="CAP_sf"/>
</dbReference>
<dbReference type="InterPro" id="IPR014044">
    <property type="entry name" value="CAP_dom"/>
</dbReference>
<gene>
    <name evidence="2" type="ORF">ANCDUO_01793</name>
</gene>
<keyword evidence="3" id="KW-1185">Reference proteome</keyword>
<sequence>MSYRASLARGEVKMKNGLARPASKMRELEKYSCDAEKSAYESAKQCSATTPLSGEYDENLYVLDDASDVLKAVDSWWSEVSKLEMDQKATRNSYNSSYGIPNFANVRNVLPL</sequence>
<organism evidence="2 3">
    <name type="scientific">Ancylostoma duodenale</name>
    <dbReference type="NCBI Taxonomy" id="51022"/>
    <lineage>
        <taxon>Eukaryota</taxon>
        <taxon>Metazoa</taxon>
        <taxon>Ecdysozoa</taxon>
        <taxon>Nematoda</taxon>
        <taxon>Chromadorea</taxon>
        <taxon>Rhabditida</taxon>
        <taxon>Rhabditina</taxon>
        <taxon>Rhabditomorpha</taxon>
        <taxon>Strongyloidea</taxon>
        <taxon>Ancylostomatidae</taxon>
        <taxon>Ancylostomatinae</taxon>
        <taxon>Ancylostoma</taxon>
    </lineage>
</organism>
<dbReference type="Proteomes" id="UP000054047">
    <property type="component" value="Unassembled WGS sequence"/>
</dbReference>
<dbReference type="Pfam" id="PF00188">
    <property type="entry name" value="CAP"/>
    <property type="match status" value="1"/>
</dbReference>
<feature type="domain" description="SCP" evidence="1">
    <location>
        <begin position="2"/>
        <end position="111"/>
    </location>
</feature>
<dbReference type="SMART" id="SM00198">
    <property type="entry name" value="SCP"/>
    <property type="match status" value="1"/>
</dbReference>